<reference evidence="2" key="1">
    <citation type="submission" date="2013-09" db="EMBL/GenBank/DDBJ databases">
        <title>Corchorus olitorius genome sequencing.</title>
        <authorList>
            <person name="Alam M."/>
            <person name="Haque M.S."/>
            <person name="Islam M.S."/>
            <person name="Emdad E.M."/>
            <person name="Islam M.M."/>
            <person name="Ahmed B."/>
            <person name="Halim A."/>
            <person name="Hossen Q.M.M."/>
            <person name="Hossain M.Z."/>
            <person name="Ahmed R."/>
            <person name="Khan M.M."/>
            <person name="Islam R."/>
            <person name="Rashid M.M."/>
            <person name="Khan S.A."/>
            <person name="Rahman M.S."/>
            <person name="Alam M."/>
            <person name="Yahiya A.S."/>
            <person name="Khan M.S."/>
            <person name="Azam M.S."/>
            <person name="Haque T."/>
            <person name="Lashkar M.Z.H."/>
            <person name="Akhand A.I."/>
            <person name="Morshed G."/>
            <person name="Roy S."/>
            <person name="Uddin K.S."/>
            <person name="Rabeya T."/>
            <person name="Hossain A.S."/>
            <person name="Chowdhury A."/>
            <person name="Snigdha A.R."/>
            <person name="Mortoza M.S."/>
            <person name="Matin S.A."/>
            <person name="Hoque S.M.E."/>
            <person name="Islam M.K."/>
            <person name="Roy D.K."/>
            <person name="Haider R."/>
            <person name="Moosa M.M."/>
            <person name="Elias S.M."/>
            <person name="Hasan A.M."/>
            <person name="Jahan S."/>
            <person name="Shafiuddin M."/>
            <person name="Mahmood N."/>
            <person name="Shommy N.S."/>
        </authorList>
    </citation>
    <scope>NUCLEOTIDE SEQUENCE [LARGE SCALE GENOMIC DNA]</scope>
    <source>
        <strain evidence="2">cv. O-4</strain>
    </source>
</reference>
<name>A0A1R3KBS8_9ROSI</name>
<evidence type="ECO:0000313" key="1">
    <source>
        <dbReference type="EMBL" id="OMP04499.1"/>
    </source>
</evidence>
<sequence>MSTEMSSEGKEAFKEEKLRKEICRLLLMVLRGEGFSTIIHLITLSVCVKVHKFGSSSTLQESAIT</sequence>
<evidence type="ECO:0000313" key="2">
    <source>
        <dbReference type="Proteomes" id="UP000187203"/>
    </source>
</evidence>
<dbReference type="Proteomes" id="UP000187203">
    <property type="component" value="Unassembled WGS sequence"/>
</dbReference>
<keyword evidence="2" id="KW-1185">Reference proteome</keyword>
<dbReference type="EMBL" id="AWUE01014249">
    <property type="protein sequence ID" value="OMP04499.1"/>
    <property type="molecule type" value="Genomic_DNA"/>
</dbReference>
<protein>
    <submittedName>
        <fullName evidence="1">Uncharacterized protein</fullName>
    </submittedName>
</protein>
<organism evidence="1 2">
    <name type="scientific">Corchorus olitorius</name>
    <dbReference type="NCBI Taxonomy" id="93759"/>
    <lineage>
        <taxon>Eukaryota</taxon>
        <taxon>Viridiplantae</taxon>
        <taxon>Streptophyta</taxon>
        <taxon>Embryophyta</taxon>
        <taxon>Tracheophyta</taxon>
        <taxon>Spermatophyta</taxon>
        <taxon>Magnoliopsida</taxon>
        <taxon>eudicotyledons</taxon>
        <taxon>Gunneridae</taxon>
        <taxon>Pentapetalae</taxon>
        <taxon>rosids</taxon>
        <taxon>malvids</taxon>
        <taxon>Malvales</taxon>
        <taxon>Malvaceae</taxon>
        <taxon>Grewioideae</taxon>
        <taxon>Apeibeae</taxon>
        <taxon>Corchorus</taxon>
    </lineage>
</organism>
<accession>A0A1R3KBS8</accession>
<dbReference type="AlphaFoldDB" id="A0A1R3KBS8"/>
<comment type="caution">
    <text evidence="1">The sequence shown here is derived from an EMBL/GenBank/DDBJ whole genome shotgun (WGS) entry which is preliminary data.</text>
</comment>
<gene>
    <name evidence="1" type="ORF">COLO4_09568</name>
</gene>
<proteinExistence type="predicted"/>